<dbReference type="InterPro" id="IPR052164">
    <property type="entry name" value="Anthracycline_SecMetBiosynth"/>
</dbReference>
<dbReference type="EMBL" id="CP095474">
    <property type="protein sequence ID" value="URN18421.1"/>
    <property type="molecule type" value="Genomic_DNA"/>
</dbReference>
<dbReference type="CDD" id="cd07247">
    <property type="entry name" value="SgaA_N_like"/>
    <property type="match status" value="2"/>
</dbReference>
<feature type="domain" description="VOC" evidence="1">
    <location>
        <begin position="137"/>
        <end position="260"/>
    </location>
</feature>
<dbReference type="InterPro" id="IPR037523">
    <property type="entry name" value="VOC_core"/>
</dbReference>
<dbReference type="Pfam" id="PF00903">
    <property type="entry name" value="Glyoxalase"/>
    <property type="match status" value="1"/>
</dbReference>
<evidence type="ECO:0000313" key="3">
    <source>
        <dbReference type="Proteomes" id="UP001056383"/>
    </source>
</evidence>
<dbReference type="PROSITE" id="PS51819">
    <property type="entry name" value="VOC"/>
    <property type="match status" value="2"/>
</dbReference>
<keyword evidence="3" id="KW-1185">Reference proteome</keyword>
<organism evidence="2 3">
    <name type="scientific">Streptomyces sudanensis</name>
    <dbReference type="NCBI Taxonomy" id="436397"/>
    <lineage>
        <taxon>Bacteria</taxon>
        <taxon>Bacillati</taxon>
        <taxon>Actinomycetota</taxon>
        <taxon>Actinomycetes</taxon>
        <taxon>Kitasatosporales</taxon>
        <taxon>Streptomycetaceae</taxon>
        <taxon>Streptomyces</taxon>
    </lineage>
</organism>
<dbReference type="PANTHER" id="PTHR33993">
    <property type="entry name" value="GLYOXALASE-RELATED"/>
    <property type="match status" value="1"/>
</dbReference>
<reference evidence="2" key="1">
    <citation type="submission" date="2022-04" db="EMBL/GenBank/DDBJ databases">
        <title>Systematic whole-genome sequencing reveals an unexpected diversity among actinomycetoma pathogens and provides insights into their antibacterial susceptibilities.</title>
        <authorList>
            <person name="Watson A.K."/>
            <person name="Kepplinger B."/>
            <person name="Bakhiet S.M."/>
            <person name="Mhmoud N.A."/>
            <person name="Chapman J."/>
            <person name="Allenby N."/>
            <person name="Mickiewicz K."/>
            <person name="Goodfellow M."/>
            <person name="Fahal A.H."/>
            <person name="Errington J."/>
        </authorList>
    </citation>
    <scope>NUCLEOTIDE SEQUENCE</scope>
    <source>
        <strain evidence="2">SD 504</strain>
    </source>
</reference>
<dbReference type="InterPro" id="IPR004360">
    <property type="entry name" value="Glyas_Fos-R_dOase_dom"/>
</dbReference>
<protein>
    <submittedName>
        <fullName evidence="2">VOC family protein</fullName>
    </submittedName>
</protein>
<dbReference type="PANTHER" id="PTHR33993:SF10">
    <property type="entry name" value="CONSERVED PROTEIN"/>
    <property type="match status" value="1"/>
</dbReference>
<sequence length="263" mass="27295">MITTDFVPGSPCWLDLGAPDVEAAAGFYRSVFGWEYRPMGPEAGGYGVFLLDGRAVAGLGPLVEEGARPAWTIYFHTQDADASARAVLRSGGTVRVPPTDVGGEGRMAQCTDPQGGRFAVWEPGSTKGVEAADGPGALSWVELYTTDVSAAGKFYGELFGWRAQDMDLPGGGTYTLITPAGLPDERMHGGMMQLSPSQLGLTDGSPYWHPVFGSADCDATVARAVSGGGTVMTGPEDAEGIGRLAVCVDPAGADFVVLAPGRD</sequence>
<evidence type="ECO:0000313" key="2">
    <source>
        <dbReference type="EMBL" id="URN18421.1"/>
    </source>
</evidence>
<evidence type="ECO:0000259" key="1">
    <source>
        <dbReference type="PROSITE" id="PS51819"/>
    </source>
</evidence>
<dbReference type="SUPFAM" id="SSF54593">
    <property type="entry name" value="Glyoxalase/Bleomycin resistance protein/Dihydroxybiphenyl dioxygenase"/>
    <property type="match status" value="1"/>
</dbReference>
<dbReference type="RefSeq" id="WP_010474792.1">
    <property type="nucleotide sequence ID" value="NZ_CP095474.1"/>
</dbReference>
<dbReference type="Gene3D" id="3.10.180.10">
    <property type="entry name" value="2,3-Dihydroxybiphenyl 1,2-Dioxygenase, domain 1"/>
    <property type="match status" value="2"/>
</dbReference>
<accession>A0ABY4TL58</accession>
<dbReference type="InterPro" id="IPR029068">
    <property type="entry name" value="Glyas_Bleomycin-R_OHBP_Dase"/>
</dbReference>
<name>A0ABY4TL58_9ACTN</name>
<gene>
    <name evidence="2" type="ORF">MW084_23510</name>
</gene>
<dbReference type="InterPro" id="IPR041581">
    <property type="entry name" value="Glyoxalase_6"/>
</dbReference>
<feature type="domain" description="VOC" evidence="1">
    <location>
        <begin position="10"/>
        <end position="123"/>
    </location>
</feature>
<dbReference type="Proteomes" id="UP001056383">
    <property type="component" value="Chromosome"/>
</dbReference>
<proteinExistence type="predicted"/>
<dbReference type="Pfam" id="PF18029">
    <property type="entry name" value="Glyoxalase_6"/>
    <property type="match status" value="1"/>
</dbReference>